<dbReference type="Pfam" id="PF00534">
    <property type="entry name" value="Glycos_transf_1"/>
    <property type="match status" value="1"/>
</dbReference>
<feature type="domain" description="Glycosyl transferase family 1" evidence="8">
    <location>
        <begin position="217"/>
        <end position="390"/>
    </location>
</feature>
<dbReference type="NCBIfam" id="TIGR03449">
    <property type="entry name" value="mycothiol_MshA"/>
    <property type="match status" value="1"/>
</dbReference>
<comment type="function">
    <text evidence="7">Catalyzes the transfer of a N-acetyl-glucosamine moiety to 1D-myo-inositol 3-phosphate to produce 1D-myo-inositol 2-acetamido-2-deoxy-glucopyranoside 3-phosphate in the mycothiol biosynthesis pathway.</text>
</comment>
<feature type="binding site" evidence="7">
    <location>
        <position position="238"/>
    </location>
    <ligand>
        <name>UDP-N-acetyl-alpha-D-glucosamine</name>
        <dbReference type="ChEBI" id="CHEBI:57705"/>
    </ligand>
</feature>
<feature type="binding site" evidence="7">
    <location>
        <begin position="24"/>
        <end position="25"/>
    </location>
    <ligand>
        <name>UDP-N-acetyl-alpha-D-glucosamine</name>
        <dbReference type="ChEBI" id="CHEBI:57705"/>
    </ligand>
</feature>
<dbReference type="OrthoDB" id="9810929at2"/>
<dbReference type="InterPro" id="IPR001296">
    <property type="entry name" value="Glyco_trans_1"/>
</dbReference>
<keyword evidence="3 7" id="KW-0808">Transferase</keyword>
<feature type="domain" description="Glycosyltransferase subfamily 4-like N-terminal" evidence="9">
    <location>
        <begin position="31"/>
        <end position="206"/>
    </location>
</feature>
<feature type="binding site" evidence="7">
    <location>
        <position position="164"/>
    </location>
    <ligand>
        <name>1D-myo-inositol 3-phosphate</name>
        <dbReference type="ChEBI" id="CHEBI:58401"/>
    </ligand>
</feature>
<feature type="binding site" evidence="7">
    <location>
        <position position="144"/>
    </location>
    <ligand>
        <name>1D-myo-inositol 3-phosphate</name>
        <dbReference type="ChEBI" id="CHEBI:58401"/>
    </ligand>
</feature>
<evidence type="ECO:0000313" key="10">
    <source>
        <dbReference type="EMBL" id="PRY58021.1"/>
    </source>
</evidence>
<organism evidence="10 11">
    <name type="scientific">Knoellia remsis</name>
    <dbReference type="NCBI Taxonomy" id="407159"/>
    <lineage>
        <taxon>Bacteria</taxon>
        <taxon>Bacillati</taxon>
        <taxon>Actinomycetota</taxon>
        <taxon>Actinomycetes</taxon>
        <taxon>Micrococcales</taxon>
        <taxon>Intrasporangiaceae</taxon>
        <taxon>Knoellia</taxon>
    </lineage>
</organism>
<comment type="catalytic activity">
    <reaction evidence="6 7">
        <text>1D-myo-inositol 3-phosphate + UDP-N-acetyl-alpha-D-glucosamine = 1D-myo-inositol 2-acetamido-2-deoxy-alpha-D-glucopyranoside 3-phosphate + UDP + H(+)</text>
        <dbReference type="Rhea" id="RHEA:26188"/>
        <dbReference type="ChEBI" id="CHEBI:15378"/>
        <dbReference type="ChEBI" id="CHEBI:57705"/>
        <dbReference type="ChEBI" id="CHEBI:58223"/>
        <dbReference type="ChEBI" id="CHEBI:58401"/>
        <dbReference type="ChEBI" id="CHEBI:58892"/>
        <dbReference type="EC" id="2.4.1.250"/>
    </reaction>
</comment>
<feature type="binding site" evidence="7">
    <location>
        <position position="326"/>
    </location>
    <ligand>
        <name>UDP-N-acetyl-alpha-D-glucosamine</name>
        <dbReference type="ChEBI" id="CHEBI:57705"/>
    </ligand>
</feature>
<dbReference type="SUPFAM" id="SSF53756">
    <property type="entry name" value="UDP-Glycosyltransferase/glycogen phosphorylase"/>
    <property type="match status" value="1"/>
</dbReference>
<keyword evidence="2 7" id="KW-0328">Glycosyltransferase</keyword>
<evidence type="ECO:0000256" key="7">
    <source>
        <dbReference type="HAMAP-Rule" id="MF_01695"/>
    </source>
</evidence>
<evidence type="ECO:0000256" key="5">
    <source>
        <dbReference type="ARBA" id="ARBA00022842"/>
    </source>
</evidence>
<comment type="subunit">
    <text evidence="7">Homodimer.</text>
</comment>
<dbReference type="PANTHER" id="PTHR12526">
    <property type="entry name" value="GLYCOSYLTRANSFERASE"/>
    <property type="match status" value="1"/>
</dbReference>
<feature type="binding site" evidence="7">
    <location>
        <position position="120"/>
    </location>
    <ligand>
        <name>1D-myo-inositol 3-phosphate</name>
        <dbReference type="ChEBI" id="CHEBI:58401"/>
    </ligand>
</feature>
<feature type="binding site" evidence="7">
    <location>
        <position position="243"/>
    </location>
    <ligand>
        <name>UDP-N-acetyl-alpha-D-glucosamine</name>
        <dbReference type="ChEBI" id="CHEBI:57705"/>
    </ligand>
</feature>
<evidence type="ECO:0000256" key="6">
    <source>
        <dbReference type="ARBA" id="ARBA00048131"/>
    </source>
</evidence>
<name>A0A2T0UJ99_9MICO</name>
<evidence type="ECO:0000256" key="1">
    <source>
        <dbReference type="ARBA" id="ARBA00008449"/>
    </source>
</evidence>
<evidence type="ECO:0000256" key="2">
    <source>
        <dbReference type="ARBA" id="ARBA00022676"/>
    </source>
</evidence>
<comment type="caution">
    <text evidence="7">Lacks conserved residue(s) required for the propagation of feature annotation.</text>
</comment>
<feature type="binding site" evidence="7">
    <location>
        <position position="18"/>
    </location>
    <ligand>
        <name>1D-myo-inositol 3-phosphate</name>
        <dbReference type="ChEBI" id="CHEBI:58401"/>
    </ligand>
</feature>
<dbReference type="HAMAP" id="MF_01695">
    <property type="entry name" value="MshA"/>
    <property type="match status" value="1"/>
</dbReference>
<feature type="binding site" evidence="7">
    <location>
        <begin position="29"/>
        <end position="34"/>
    </location>
    <ligand>
        <name>1D-myo-inositol 3-phosphate</name>
        <dbReference type="ChEBI" id="CHEBI:58401"/>
    </ligand>
</feature>
<feature type="binding site" evidence="7">
    <location>
        <position position="316"/>
    </location>
    <ligand>
        <name>Mg(2+)</name>
        <dbReference type="ChEBI" id="CHEBI:18420"/>
    </ligand>
</feature>
<dbReference type="GO" id="GO:0102710">
    <property type="term" value="F:D-inositol-3-phosphate glycosyltransferase activity"/>
    <property type="evidence" value="ECO:0007669"/>
    <property type="project" value="UniProtKB-EC"/>
</dbReference>
<dbReference type="InterPro" id="IPR028098">
    <property type="entry name" value="Glyco_trans_4-like_N"/>
</dbReference>
<feature type="binding site" evidence="7">
    <location>
        <position position="313"/>
    </location>
    <ligand>
        <name>Mg(2+)</name>
        <dbReference type="ChEBI" id="CHEBI:18420"/>
    </ligand>
</feature>
<comment type="caution">
    <text evidence="10">The sequence shown here is derived from an EMBL/GenBank/DDBJ whole genome shotgun (WGS) entry which is preliminary data.</text>
</comment>
<feature type="binding site" evidence="7">
    <location>
        <position position="87"/>
    </location>
    <ligand>
        <name>1D-myo-inositol 3-phosphate</name>
        <dbReference type="ChEBI" id="CHEBI:58401"/>
    </ligand>
</feature>
<dbReference type="EC" id="2.4.1.250" evidence="7"/>
<dbReference type="Pfam" id="PF13579">
    <property type="entry name" value="Glyco_trans_4_4"/>
    <property type="match status" value="1"/>
</dbReference>
<sequence length="437" mass="46160">MTSVETGGLLRVAMVSVHTSPLAQPGTGDAGGMNVYVLETARRLARAGIDVDIFTRRTTAAEAPVVEVEPGLVVRHIAAGPYEGLGKEDLPGQLCAFAAGMMRVAAHAPEGHYDLVHSHYWLSGQVGWLAADRWDVPLVHTMHTMARVKNLHRAAGDAEEPMGREIGEAQVVEAADRLVANTDGEARELVELYDADPARVDVVLPGVDLDVFHPGDRTVARASLGVPEDAVVLLFVGRIQPLKAPDVLIRAAAMLVRRNPSLRDRLVVGILGGASGIAVRAPMGLDRLAEEEGIADIVRFVPPTDRETLATWMRAADVVTVPSHNESFGLVAVEAQASGAVVVATNVGGLPTAVGDAGVLVDGHDVHDWADAIESVIDDPTRRASLSAKAVRRSRGFGWDSTARRLVGVYESALATPRKASINESGALTGIPTAVIP</sequence>
<evidence type="ECO:0000313" key="11">
    <source>
        <dbReference type="Proteomes" id="UP000237822"/>
    </source>
</evidence>
<dbReference type="Proteomes" id="UP000237822">
    <property type="component" value="Unassembled WGS sequence"/>
</dbReference>
<dbReference type="AlphaFoldDB" id="A0A2T0UJ99"/>
<protein>
    <recommendedName>
        <fullName evidence="7">D-inositol-3-phosphate glycosyltransferase</fullName>
        <ecNumber evidence="7">2.4.1.250</ecNumber>
    </recommendedName>
    <alternativeName>
        <fullName evidence="7">N-acetylglucosamine-inositol-phosphate N-acetylglucosaminyltransferase</fullName>
        <shortName evidence="7">GlcNAc-Ins-P N-acetylglucosaminyltransferase</shortName>
    </alternativeName>
</protein>
<dbReference type="GO" id="GO:0000287">
    <property type="term" value="F:magnesium ion binding"/>
    <property type="evidence" value="ECO:0007669"/>
    <property type="project" value="UniProtKB-UniRule"/>
</dbReference>
<evidence type="ECO:0000256" key="4">
    <source>
        <dbReference type="ARBA" id="ARBA00022723"/>
    </source>
</evidence>
<keyword evidence="11" id="KW-1185">Reference proteome</keyword>
<comment type="similarity">
    <text evidence="1 7">Belongs to the glycosyltransferase group 1 family. MshA subfamily.</text>
</comment>
<dbReference type="RefSeq" id="WP_106297750.1">
    <property type="nucleotide sequence ID" value="NZ_PVTI01000014.1"/>
</dbReference>
<dbReference type="GO" id="GO:0008375">
    <property type="term" value="F:acetylglucosaminyltransferase activity"/>
    <property type="evidence" value="ECO:0007669"/>
    <property type="project" value="UniProtKB-UniRule"/>
</dbReference>
<accession>A0A2T0UJ99</accession>
<feature type="binding site" evidence="7">
    <location>
        <position position="314"/>
    </location>
    <ligand>
        <name>Mg(2+)</name>
        <dbReference type="ChEBI" id="CHEBI:18420"/>
    </ligand>
</feature>
<dbReference type="PANTHER" id="PTHR12526:SF510">
    <property type="entry name" value="D-INOSITOL 3-PHOSPHATE GLYCOSYLTRANSFERASE"/>
    <property type="match status" value="1"/>
</dbReference>
<gene>
    <name evidence="7" type="primary">mshA</name>
    <name evidence="10" type="ORF">BCF74_11452</name>
</gene>
<evidence type="ECO:0000256" key="3">
    <source>
        <dbReference type="ARBA" id="ARBA00022679"/>
    </source>
</evidence>
<keyword evidence="5 7" id="KW-0460">Magnesium</keyword>
<evidence type="ECO:0000259" key="8">
    <source>
        <dbReference type="Pfam" id="PF00534"/>
    </source>
</evidence>
<keyword evidence="4 7" id="KW-0479">Metal-binding</keyword>
<feature type="binding site" evidence="7">
    <location>
        <position position="32"/>
    </location>
    <ligand>
        <name>UDP-N-acetyl-alpha-D-glucosamine</name>
        <dbReference type="ChEBI" id="CHEBI:57705"/>
    </ligand>
</feature>
<reference evidence="10 11" key="1">
    <citation type="submission" date="2018-03" db="EMBL/GenBank/DDBJ databases">
        <title>Genomic Encyclopedia of Archaeal and Bacterial Type Strains, Phase II (KMG-II): from individual species to whole genera.</title>
        <authorList>
            <person name="Goeker M."/>
        </authorList>
    </citation>
    <scope>NUCLEOTIDE SEQUENCE [LARGE SCALE GENOMIC DNA]</scope>
    <source>
        <strain evidence="10 11">ATCC BAA-1496</strain>
    </source>
</reference>
<evidence type="ECO:0000259" key="9">
    <source>
        <dbReference type="Pfam" id="PF13579"/>
    </source>
</evidence>
<dbReference type="InterPro" id="IPR017814">
    <property type="entry name" value="Mycothiol_biosynthesis_MshA"/>
</dbReference>
<feature type="binding site" evidence="7">
    <location>
        <position position="334"/>
    </location>
    <ligand>
        <name>UDP-N-acetyl-alpha-D-glucosamine</name>
        <dbReference type="ChEBI" id="CHEBI:57705"/>
    </ligand>
</feature>
<proteinExistence type="inferred from homology"/>
<dbReference type="EMBL" id="PVTI01000014">
    <property type="protein sequence ID" value="PRY58021.1"/>
    <property type="molecule type" value="Genomic_DNA"/>
</dbReference>
<dbReference type="GO" id="GO:0010125">
    <property type="term" value="P:mycothiol biosynthetic process"/>
    <property type="evidence" value="ECO:0007669"/>
    <property type="project" value="UniProtKB-UniRule"/>
</dbReference>
<dbReference type="Gene3D" id="3.40.50.2000">
    <property type="entry name" value="Glycogen Phosphorylase B"/>
    <property type="match status" value="2"/>
</dbReference>